<reference evidence="1" key="2">
    <citation type="submission" date="2025-09" db="UniProtKB">
        <authorList>
            <consortium name="Ensembl"/>
        </authorList>
    </citation>
    <scope>IDENTIFICATION</scope>
</reference>
<sequence>MPKPSTRPVGLPCASCAWNCSRDALPAPAGAAAAAGGGAAASLSTSLEVSLALPFFLFPSPRGIFPACCKLLPPAPRNGLCPRRRPGFFNGKPGHCQVAHSGTGEFAGVGYVLSSGLCKDITSSSGFGQVVPLWIL</sequence>
<dbReference type="Proteomes" id="UP000694521">
    <property type="component" value="Unplaced"/>
</dbReference>
<accession>A0A8B9ES51</accession>
<evidence type="ECO:0000313" key="1">
    <source>
        <dbReference type="Ensembl" id="ENSACDP00005025524.1"/>
    </source>
</evidence>
<evidence type="ECO:0000313" key="2">
    <source>
        <dbReference type="Proteomes" id="UP000694521"/>
    </source>
</evidence>
<organism evidence="1 2">
    <name type="scientific">Anser cygnoides</name>
    <name type="common">Swan goose</name>
    <dbReference type="NCBI Taxonomy" id="8845"/>
    <lineage>
        <taxon>Eukaryota</taxon>
        <taxon>Metazoa</taxon>
        <taxon>Chordata</taxon>
        <taxon>Craniata</taxon>
        <taxon>Vertebrata</taxon>
        <taxon>Euteleostomi</taxon>
        <taxon>Archelosauria</taxon>
        <taxon>Archosauria</taxon>
        <taxon>Dinosauria</taxon>
        <taxon>Saurischia</taxon>
        <taxon>Theropoda</taxon>
        <taxon>Coelurosauria</taxon>
        <taxon>Aves</taxon>
        <taxon>Neognathae</taxon>
        <taxon>Galloanserae</taxon>
        <taxon>Anseriformes</taxon>
        <taxon>Anatidae</taxon>
        <taxon>Anserinae</taxon>
        <taxon>Anser</taxon>
    </lineage>
</organism>
<protein>
    <submittedName>
        <fullName evidence="1">Uncharacterized protein</fullName>
    </submittedName>
</protein>
<name>A0A8B9ES51_ANSCY</name>
<reference evidence="1" key="1">
    <citation type="submission" date="2025-08" db="UniProtKB">
        <authorList>
            <consortium name="Ensembl"/>
        </authorList>
    </citation>
    <scope>IDENTIFICATION</scope>
</reference>
<proteinExistence type="predicted"/>
<dbReference type="AlphaFoldDB" id="A0A8B9ES51"/>
<dbReference type="Ensembl" id="ENSACDT00005030445.1">
    <property type="protein sequence ID" value="ENSACDP00005025524.1"/>
    <property type="gene ID" value="ENSACDG00005018465.1"/>
</dbReference>
<keyword evidence="2" id="KW-1185">Reference proteome</keyword>